<reference evidence="1" key="2">
    <citation type="submission" date="2020-01" db="EMBL/GenBank/DDBJ databases">
        <authorList>
            <consortium name="NCBI Pathogen Detection Project"/>
        </authorList>
    </citation>
    <scope>NUCLEOTIDE SEQUENCE</scope>
    <source>
        <strain evidence="1">OLC2673_Aeromonas</strain>
    </source>
</reference>
<evidence type="ECO:0000313" key="1">
    <source>
        <dbReference type="EMBL" id="HAT6342482.1"/>
    </source>
</evidence>
<accession>A0AAD3U737</accession>
<organism evidence="1 2">
    <name type="scientific">Aeromonas hydrophila</name>
    <dbReference type="NCBI Taxonomy" id="644"/>
    <lineage>
        <taxon>Bacteria</taxon>
        <taxon>Pseudomonadati</taxon>
        <taxon>Pseudomonadota</taxon>
        <taxon>Gammaproteobacteria</taxon>
        <taxon>Aeromonadales</taxon>
        <taxon>Aeromonadaceae</taxon>
        <taxon>Aeromonas</taxon>
    </lineage>
</organism>
<proteinExistence type="predicted"/>
<dbReference type="Proteomes" id="UP000859505">
    <property type="component" value="Unassembled WGS sequence"/>
</dbReference>
<dbReference type="EMBL" id="DACTUL010000001">
    <property type="protein sequence ID" value="HAT6342482.1"/>
    <property type="molecule type" value="Genomic_DNA"/>
</dbReference>
<protein>
    <submittedName>
        <fullName evidence="1">Uncharacterized protein</fullName>
    </submittedName>
</protein>
<evidence type="ECO:0000313" key="2">
    <source>
        <dbReference type="Proteomes" id="UP000859505"/>
    </source>
</evidence>
<dbReference type="AlphaFoldDB" id="A0AAD3U737"/>
<comment type="caution">
    <text evidence="1">The sequence shown here is derived from an EMBL/GenBank/DDBJ whole genome shotgun (WGS) entry which is preliminary data.</text>
</comment>
<sequence>MGIKMKMAVDQNGRQWSSDEYIKGKGAEPLLCEHCKVTVTHNSEHVRDLDGKSILVPAYFKLMPGKVHAVGACPYAIDATLLSIVDESKDMFVSLGQGEYRMRLNMIKDNIKNASSASQNKGSGISAGANSNSYIKSGKQKLPYINSAKRVLELRAACDSQSAIADKIKLVFGKESIGWDKFYFEADGYLDALKILASGKEYPIAIHGVIKSKRIGVGKNKSNVINLYRCLSVADQDDSSVGANVEVSVWAKDATWFGKVDKGDEVIILALWRSNQGDVSEVPDKEFKKYRTDKISTTLVVASQLIKI</sequence>
<name>A0AAD3U737_AERHY</name>
<reference evidence="1" key="1">
    <citation type="journal article" date="2018" name="Genome Biol.">
        <title>SKESA: strategic k-mer extension for scrupulous assemblies.</title>
        <authorList>
            <person name="Souvorov A."/>
            <person name="Agarwala R."/>
            <person name="Lipman D.J."/>
        </authorList>
    </citation>
    <scope>NUCLEOTIDE SEQUENCE</scope>
    <source>
        <strain evidence="1">OLC2673_Aeromonas</strain>
    </source>
</reference>
<gene>
    <name evidence="1" type="ORF">JAJ28_000134</name>
</gene>